<accession>A0A6J6QIA9</accession>
<name>A0A6J6QIA9_9ZZZZ</name>
<reference evidence="1" key="1">
    <citation type="submission" date="2020-05" db="EMBL/GenBank/DDBJ databases">
        <authorList>
            <person name="Chiriac C."/>
            <person name="Salcher M."/>
            <person name="Ghai R."/>
            <person name="Kavagutti S V."/>
        </authorList>
    </citation>
    <scope>NUCLEOTIDE SEQUENCE</scope>
</reference>
<evidence type="ECO:0000313" key="1">
    <source>
        <dbReference type="EMBL" id="CAB4711037.1"/>
    </source>
</evidence>
<proteinExistence type="predicted"/>
<protein>
    <submittedName>
        <fullName evidence="1">Unannotated protein</fullName>
    </submittedName>
</protein>
<dbReference type="AlphaFoldDB" id="A0A6J6QIA9"/>
<sequence>MGNSFSVVTTRLRAFVKSKADATALTPADAEVVTAISLVGTLKNSANSPRIFSW</sequence>
<dbReference type="EMBL" id="CAEZYE010000033">
    <property type="protein sequence ID" value="CAB4711037.1"/>
    <property type="molecule type" value="Genomic_DNA"/>
</dbReference>
<gene>
    <name evidence="1" type="ORF">UFOPK2655_00746</name>
</gene>
<organism evidence="1">
    <name type="scientific">freshwater metagenome</name>
    <dbReference type="NCBI Taxonomy" id="449393"/>
    <lineage>
        <taxon>unclassified sequences</taxon>
        <taxon>metagenomes</taxon>
        <taxon>ecological metagenomes</taxon>
    </lineage>
</organism>